<keyword evidence="1" id="KW-0812">Transmembrane</keyword>
<protein>
    <recommendedName>
        <fullName evidence="4">Magnesium transporter</fullName>
    </recommendedName>
</protein>
<feature type="transmembrane region" description="Helical" evidence="1">
    <location>
        <begin position="277"/>
        <end position="298"/>
    </location>
</feature>
<evidence type="ECO:0008006" key="4">
    <source>
        <dbReference type="Google" id="ProtNLM"/>
    </source>
</evidence>
<gene>
    <name evidence="2" type="ORF">GTS_10220</name>
</gene>
<dbReference type="AlphaFoldDB" id="A0A4D4J437"/>
<evidence type="ECO:0000256" key="1">
    <source>
        <dbReference type="SAM" id="Phobius"/>
    </source>
</evidence>
<organism evidence="2 3">
    <name type="scientific">Gandjariella thermophila</name>
    <dbReference type="NCBI Taxonomy" id="1931992"/>
    <lineage>
        <taxon>Bacteria</taxon>
        <taxon>Bacillati</taxon>
        <taxon>Actinomycetota</taxon>
        <taxon>Actinomycetes</taxon>
        <taxon>Pseudonocardiales</taxon>
        <taxon>Pseudonocardiaceae</taxon>
        <taxon>Gandjariella</taxon>
    </lineage>
</organism>
<dbReference type="RefSeq" id="WP_192909388.1">
    <property type="nucleotide sequence ID" value="NZ_BJFL01000003.1"/>
</dbReference>
<proteinExistence type="predicted"/>
<accession>A0A4D4J437</accession>
<keyword evidence="1" id="KW-1133">Transmembrane helix</keyword>
<feature type="transmembrane region" description="Helical" evidence="1">
    <location>
        <begin position="341"/>
        <end position="363"/>
    </location>
</feature>
<name>A0A4D4J437_9PSEU</name>
<dbReference type="EMBL" id="BJFL01000003">
    <property type="protein sequence ID" value="GDY29389.1"/>
    <property type="molecule type" value="Genomic_DNA"/>
</dbReference>
<sequence length="366" mass="39489">MEFRDGRYRLLAGEPARDGHGVWATVAGEAASAPYSGAQQEAYERSAATAFLTAPFVRLIGERGRRRIVVGQVYVAVGAGEETAVSLALPAAWSEIGGWHQEPDPPGHADDALLATLSEPAHPVPEDARSAAATIAKALAEASHNEVYRLRGLRYEMERQIADLLAHRRNTALRPLLAELVELSIAIGRARDQAREAIREGLWVWLWDPDTYHRNRTEPRPSPDAPTWASQHRAAVRHCEALDEQLAEEAARLHDLLSSMSTFAVAQDGEAQQRFNLIAAVAAAGLGLPALILSLYGADSVLPLDSFDHAWRALLPIAVATLVAAVVALRRMPGRAARPRHYALAGMLVAALVTMLLLAGALAPGR</sequence>
<dbReference type="Proteomes" id="UP000298860">
    <property type="component" value="Unassembled WGS sequence"/>
</dbReference>
<keyword evidence="3" id="KW-1185">Reference proteome</keyword>
<keyword evidence="1" id="KW-0472">Membrane</keyword>
<reference evidence="3" key="1">
    <citation type="submission" date="2019-04" db="EMBL/GenBank/DDBJ databases">
        <title>Draft genome sequence of Pseudonocardiaceae bacterium SL3-2-4.</title>
        <authorList>
            <person name="Ningsih F."/>
            <person name="Yokota A."/>
            <person name="Sakai Y."/>
            <person name="Nanatani K."/>
            <person name="Yabe S."/>
            <person name="Oetari A."/>
            <person name="Sjamsuridzal W."/>
        </authorList>
    </citation>
    <scope>NUCLEOTIDE SEQUENCE [LARGE SCALE GENOMIC DNA]</scope>
    <source>
        <strain evidence="3">SL3-2-4</strain>
    </source>
</reference>
<evidence type="ECO:0000313" key="2">
    <source>
        <dbReference type="EMBL" id="GDY29389.1"/>
    </source>
</evidence>
<feature type="transmembrane region" description="Helical" evidence="1">
    <location>
        <begin position="310"/>
        <end position="329"/>
    </location>
</feature>
<evidence type="ECO:0000313" key="3">
    <source>
        <dbReference type="Proteomes" id="UP000298860"/>
    </source>
</evidence>
<comment type="caution">
    <text evidence="2">The sequence shown here is derived from an EMBL/GenBank/DDBJ whole genome shotgun (WGS) entry which is preliminary data.</text>
</comment>